<comment type="caution">
    <text evidence="2">The sequence shown here is derived from an EMBL/GenBank/DDBJ whole genome shotgun (WGS) entry which is preliminary data.</text>
</comment>
<name>A0ABQ9FL07_TEGGR</name>
<evidence type="ECO:0000259" key="1">
    <source>
        <dbReference type="PROSITE" id="PS50228"/>
    </source>
</evidence>
<dbReference type="Pfam" id="PF02140">
    <property type="entry name" value="SUEL_Lectin"/>
    <property type="match status" value="1"/>
</dbReference>
<feature type="domain" description="SUEL-type lectin" evidence="1">
    <location>
        <begin position="126"/>
        <end position="211"/>
    </location>
</feature>
<dbReference type="Gene3D" id="2.60.120.740">
    <property type="match status" value="1"/>
</dbReference>
<proteinExistence type="predicted"/>
<dbReference type="CDD" id="cd22823">
    <property type="entry name" value="Gal_Rha_Lectin"/>
    <property type="match status" value="1"/>
</dbReference>
<accession>A0ABQ9FL07</accession>
<evidence type="ECO:0000313" key="2">
    <source>
        <dbReference type="EMBL" id="KAJ8317297.1"/>
    </source>
</evidence>
<gene>
    <name evidence="2" type="ORF">KUTeg_005201</name>
</gene>
<evidence type="ECO:0000313" key="3">
    <source>
        <dbReference type="Proteomes" id="UP001217089"/>
    </source>
</evidence>
<sequence length="214" mass="23732">MSLASRGTIKQQNLITFDSKCPGGQMWEKLNKQQLLGQNFPDSPVVVYRHSDKKVSVPWRHSYFKQGTVTFVILKSMTKSFAMTCTFFTNCYGNGVMTTQIGFMVLSVFLLLPTSVVLTDIKEEIACENFLIKFGCPRNHTVHILTAQYGRQDRNVCIPDSKTCVYEGESGVLNTACNGKEDCVFAVQSSAFGGDKCPGTTKYLVAQYTCVGIV</sequence>
<organism evidence="2 3">
    <name type="scientific">Tegillarca granosa</name>
    <name type="common">Malaysian cockle</name>
    <name type="synonym">Anadara granosa</name>
    <dbReference type="NCBI Taxonomy" id="220873"/>
    <lineage>
        <taxon>Eukaryota</taxon>
        <taxon>Metazoa</taxon>
        <taxon>Spiralia</taxon>
        <taxon>Lophotrochozoa</taxon>
        <taxon>Mollusca</taxon>
        <taxon>Bivalvia</taxon>
        <taxon>Autobranchia</taxon>
        <taxon>Pteriomorphia</taxon>
        <taxon>Arcoida</taxon>
        <taxon>Arcoidea</taxon>
        <taxon>Arcidae</taxon>
        <taxon>Tegillarca</taxon>
    </lineage>
</organism>
<dbReference type="Proteomes" id="UP001217089">
    <property type="component" value="Unassembled WGS sequence"/>
</dbReference>
<dbReference type="InterPro" id="IPR000922">
    <property type="entry name" value="Lectin_gal-bd_dom"/>
</dbReference>
<reference evidence="2 3" key="1">
    <citation type="submission" date="2022-12" db="EMBL/GenBank/DDBJ databases">
        <title>Chromosome-level genome of Tegillarca granosa.</title>
        <authorList>
            <person name="Kim J."/>
        </authorList>
    </citation>
    <scope>NUCLEOTIDE SEQUENCE [LARGE SCALE GENOMIC DNA]</scope>
    <source>
        <strain evidence="2">Teg-2019</strain>
        <tissue evidence="2">Adductor muscle</tissue>
    </source>
</reference>
<dbReference type="PROSITE" id="PS50228">
    <property type="entry name" value="SUEL_LECTIN"/>
    <property type="match status" value="1"/>
</dbReference>
<dbReference type="InterPro" id="IPR043159">
    <property type="entry name" value="Lectin_gal-bd_sf"/>
</dbReference>
<dbReference type="PANTHER" id="PTHR46780">
    <property type="entry name" value="PROTEIN EVA-1"/>
    <property type="match status" value="1"/>
</dbReference>
<keyword evidence="3" id="KW-1185">Reference proteome</keyword>
<dbReference type="EMBL" id="JARBDR010000246">
    <property type="protein sequence ID" value="KAJ8317297.1"/>
    <property type="molecule type" value="Genomic_DNA"/>
</dbReference>
<protein>
    <recommendedName>
        <fullName evidence="1">SUEL-type lectin domain-containing protein</fullName>
    </recommendedName>
</protein>